<dbReference type="OrthoDB" id="6105938at2759"/>
<gene>
    <name evidence="4" type="ORF">MEDL_7593</name>
</gene>
<dbReference type="SUPFAM" id="SSF63825">
    <property type="entry name" value="YWTD domain"/>
    <property type="match status" value="1"/>
</dbReference>
<protein>
    <recommendedName>
        <fullName evidence="3">B box-type domain-containing protein</fullName>
    </recommendedName>
</protein>
<keyword evidence="1" id="KW-0863">Zinc-finger</keyword>
<dbReference type="SUPFAM" id="SSF57845">
    <property type="entry name" value="B-box zinc-binding domain"/>
    <property type="match status" value="1"/>
</dbReference>
<dbReference type="PANTHER" id="PTHR25462">
    <property type="entry name" value="BONUS, ISOFORM C-RELATED"/>
    <property type="match status" value="1"/>
</dbReference>
<dbReference type="AlphaFoldDB" id="A0A8S3Q8S2"/>
<evidence type="ECO:0000256" key="2">
    <source>
        <dbReference type="SAM" id="Coils"/>
    </source>
</evidence>
<keyword evidence="5" id="KW-1185">Reference proteome</keyword>
<evidence type="ECO:0000256" key="1">
    <source>
        <dbReference type="PROSITE-ProRule" id="PRU00024"/>
    </source>
</evidence>
<dbReference type="PROSITE" id="PS50119">
    <property type="entry name" value="ZF_BBOX"/>
    <property type="match status" value="1"/>
</dbReference>
<evidence type="ECO:0000313" key="4">
    <source>
        <dbReference type="EMBL" id="CAG2192404.1"/>
    </source>
</evidence>
<organism evidence="4 5">
    <name type="scientific">Mytilus edulis</name>
    <name type="common">Blue mussel</name>
    <dbReference type="NCBI Taxonomy" id="6550"/>
    <lineage>
        <taxon>Eukaryota</taxon>
        <taxon>Metazoa</taxon>
        <taxon>Spiralia</taxon>
        <taxon>Lophotrochozoa</taxon>
        <taxon>Mollusca</taxon>
        <taxon>Bivalvia</taxon>
        <taxon>Autobranchia</taxon>
        <taxon>Pteriomorphia</taxon>
        <taxon>Mytilida</taxon>
        <taxon>Mytiloidea</taxon>
        <taxon>Mytilidae</taxon>
        <taxon>Mytilinae</taxon>
        <taxon>Mytilus</taxon>
    </lineage>
</organism>
<evidence type="ECO:0000313" key="5">
    <source>
        <dbReference type="Proteomes" id="UP000683360"/>
    </source>
</evidence>
<name>A0A8S3Q8S2_MYTED</name>
<proteinExistence type="predicted"/>
<accession>A0A8S3Q8S2</accession>
<feature type="coiled-coil region" evidence="2">
    <location>
        <begin position="414"/>
        <end position="446"/>
    </location>
</feature>
<feature type="domain" description="B box-type" evidence="3">
    <location>
        <begin position="6"/>
        <end position="53"/>
    </location>
</feature>
<dbReference type="InterPro" id="IPR047153">
    <property type="entry name" value="TRIM45/56/19-like"/>
</dbReference>
<evidence type="ECO:0000259" key="3">
    <source>
        <dbReference type="PROSITE" id="PS50119"/>
    </source>
</evidence>
<sequence>MATATNSCRICEVRHVTKPSVVWCPECDEGFCSDCVEHHSLAKATRHHKTITIAEYQMLPPDVLQIPQSCTNHGEKFLLYCIDHGMPCCGKCAIEGHKGCNKIVNLDDIIKNAKTSASFYEIEETLAEVMDNIKVILTIYRKILLHYQKTGSRLKSRFRKFVLRSIPTSIKCRITVVSKPTKAALRGRKKKQAQIDIPKEQTNNIDNITARLQQTIKTTATKVRGYCILSDGRMAFTCYERYNLILINVDGSNAFEVAIPGAYDVAKGATDNTVIVSSSDILKSGISIVDIQDKEIRKFIYVDSQCYSLAERNGHVICCSLSGMKMLNLHTEVISTITTEGVSSTSYIDTNGKNIYFTSYYGYSVTCCDFQGVIKLTFEESTILKNPRGISVDNDGFVYVISKYSVILISPCGAAGIQKKLVDEIREVEETERRNVAQLVETLEEKGNNLTKYQHSIVNIKQHASDL</sequence>
<dbReference type="CDD" id="cd19757">
    <property type="entry name" value="Bbox1"/>
    <property type="match status" value="1"/>
</dbReference>
<dbReference type="EMBL" id="CAJPWZ010000385">
    <property type="protein sequence ID" value="CAG2192404.1"/>
    <property type="molecule type" value="Genomic_DNA"/>
</dbReference>
<dbReference type="Gene3D" id="3.30.160.60">
    <property type="entry name" value="Classic Zinc Finger"/>
    <property type="match status" value="1"/>
</dbReference>
<reference evidence="4" key="1">
    <citation type="submission" date="2021-03" db="EMBL/GenBank/DDBJ databases">
        <authorList>
            <person name="Bekaert M."/>
        </authorList>
    </citation>
    <scope>NUCLEOTIDE SEQUENCE</scope>
</reference>
<keyword evidence="1" id="KW-0479">Metal-binding</keyword>
<dbReference type="InterPro" id="IPR000315">
    <property type="entry name" value="Znf_B-box"/>
</dbReference>
<dbReference type="GO" id="GO:0008270">
    <property type="term" value="F:zinc ion binding"/>
    <property type="evidence" value="ECO:0007669"/>
    <property type="project" value="UniProtKB-KW"/>
</dbReference>
<dbReference type="PANTHER" id="PTHR25462:SF296">
    <property type="entry name" value="MEIOTIC P26, ISOFORM F"/>
    <property type="match status" value="1"/>
</dbReference>
<dbReference type="Proteomes" id="UP000683360">
    <property type="component" value="Unassembled WGS sequence"/>
</dbReference>
<comment type="caution">
    <text evidence="4">The sequence shown here is derived from an EMBL/GenBank/DDBJ whole genome shotgun (WGS) entry which is preliminary data.</text>
</comment>
<keyword evidence="2" id="KW-0175">Coiled coil</keyword>
<keyword evidence="1" id="KW-0862">Zinc</keyword>